<dbReference type="InterPro" id="IPR002575">
    <property type="entry name" value="Aminoglycoside_PTrfase"/>
</dbReference>
<comment type="similarity">
    <text evidence="1">Belongs to the pseudomonas-type ThrB family.</text>
</comment>
<dbReference type="Gene3D" id="3.30.200.20">
    <property type="entry name" value="Phosphorylase Kinase, domain 1"/>
    <property type="match status" value="1"/>
</dbReference>
<dbReference type="RefSeq" id="WP_350243760.1">
    <property type="nucleotide sequence ID" value="NZ_CP158299.1"/>
</dbReference>
<dbReference type="KEGG" id="dsc:ABOD76_05275"/>
<protein>
    <submittedName>
        <fullName evidence="3">Phosphotransferase</fullName>
    </submittedName>
</protein>
<proteinExistence type="inferred from homology"/>
<dbReference type="GO" id="GO:0009088">
    <property type="term" value="P:threonine biosynthetic process"/>
    <property type="evidence" value="ECO:0007669"/>
    <property type="project" value="TreeGrafter"/>
</dbReference>
<dbReference type="EMBL" id="CP158299">
    <property type="protein sequence ID" value="XBV85719.1"/>
    <property type="molecule type" value="Genomic_DNA"/>
</dbReference>
<dbReference type="InterPro" id="IPR011009">
    <property type="entry name" value="Kinase-like_dom_sf"/>
</dbReference>
<reference evidence="3" key="1">
    <citation type="submission" date="2024-06" db="EMBL/GenBank/DDBJ databases">
        <title>Draft Genome Sequence of Deinococcus sonorensis Type Strain KR-87, a Biofilm Producing Representative of the Genus Deinococcus.</title>
        <authorList>
            <person name="Boren L.S."/>
            <person name="Grosso R.A."/>
            <person name="Hugenberg-Cox A.N."/>
            <person name="Hill J.T.E."/>
            <person name="Albert C.M."/>
            <person name="Tuohy J.M."/>
        </authorList>
    </citation>
    <scope>NUCLEOTIDE SEQUENCE</scope>
    <source>
        <strain evidence="3">KR-87</strain>
    </source>
</reference>
<sequence length="333" mass="37878">MTGHPLLAPDLLDDIAALYHQTSGDLTDLGSFENQVYAFQTPEGPRVLRLVHSSHRTERQVQAELHWLSFLGVQGVDVAAPVADHAGQLLSVWPDGSGGQYLATAFVRVPGERLNPVQATSGQLRAWGRLLADLHNQTQIYRPEDPQGRFHWHQDPYIEQRHARAAALPEALEPGIMERFDRLVERLAAQPTSPERYGLIHNDAHPGNVLVEGERLHLFDFDDCTHNFFVNDLAMALYYGLWGVPEEQREQVGLRLWTELLAGYRERRALPDPADLALVPTLLKLREVELYVLLLSKWEPDSRTEGQLRFLRDTRERILYDVPYLHLNFAPTA</sequence>
<organism evidence="3">
    <name type="scientific">Deinococcus sonorensis KR-87</name>
    <dbReference type="NCBI Taxonomy" id="694439"/>
    <lineage>
        <taxon>Bacteria</taxon>
        <taxon>Thermotogati</taxon>
        <taxon>Deinococcota</taxon>
        <taxon>Deinococci</taxon>
        <taxon>Deinococcales</taxon>
        <taxon>Deinococcaceae</taxon>
        <taxon>Deinococcus</taxon>
    </lineage>
</organism>
<dbReference type="InterPro" id="IPR050249">
    <property type="entry name" value="Pseudomonas-type_ThrB"/>
</dbReference>
<name>A0AAU7UB68_9DEIO</name>
<accession>A0AAU7UB68</accession>
<evidence type="ECO:0000259" key="2">
    <source>
        <dbReference type="Pfam" id="PF01636"/>
    </source>
</evidence>
<dbReference type="SUPFAM" id="SSF56112">
    <property type="entry name" value="Protein kinase-like (PK-like)"/>
    <property type="match status" value="1"/>
</dbReference>
<evidence type="ECO:0000313" key="3">
    <source>
        <dbReference type="EMBL" id="XBV85719.1"/>
    </source>
</evidence>
<dbReference type="PANTHER" id="PTHR21064:SF6">
    <property type="entry name" value="AMINOGLYCOSIDE PHOSPHOTRANSFERASE DOMAIN-CONTAINING PROTEIN"/>
    <property type="match status" value="1"/>
</dbReference>
<dbReference type="Gene3D" id="3.90.1200.10">
    <property type="match status" value="1"/>
</dbReference>
<feature type="domain" description="Aminoglycoside phosphotransferase" evidence="2">
    <location>
        <begin position="30"/>
        <end position="270"/>
    </location>
</feature>
<evidence type="ECO:0000256" key="1">
    <source>
        <dbReference type="ARBA" id="ARBA00038240"/>
    </source>
</evidence>
<dbReference type="GO" id="GO:0004413">
    <property type="term" value="F:homoserine kinase activity"/>
    <property type="evidence" value="ECO:0007669"/>
    <property type="project" value="TreeGrafter"/>
</dbReference>
<dbReference type="Pfam" id="PF01636">
    <property type="entry name" value="APH"/>
    <property type="match status" value="1"/>
</dbReference>
<gene>
    <name evidence="3" type="ORF">ABOD76_05275</name>
</gene>
<dbReference type="AlphaFoldDB" id="A0AAU7UB68"/>
<dbReference type="PANTHER" id="PTHR21064">
    <property type="entry name" value="AMINOGLYCOSIDE PHOSPHOTRANSFERASE DOMAIN-CONTAINING PROTEIN-RELATED"/>
    <property type="match status" value="1"/>
</dbReference>